<evidence type="ECO:0000313" key="2">
    <source>
        <dbReference type="Proteomes" id="UP001060085"/>
    </source>
</evidence>
<dbReference type="EMBL" id="CM044704">
    <property type="protein sequence ID" value="KAI5666724.1"/>
    <property type="molecule type" value="Genomic_DNA"/>
</dbReference>
<reference evidence="2" key="1">
    <citation type="journal article" date="2023" name="Nat. Plants">
        <title>Single-cell RNA sequencing provides a high-resolution roadmap for understanding the multicellular compartmentation of specialized metabolism.</title>
        <authorList>
            <person name="Sun S."/>
            <person name="Shen X."/>
            <person name="Li Y."/>
            <person name="Li Y."/>
            <person name="Wang S."/>
            <person name="Li R."/>
            <person name="Zhang H."/>
            <person name="Shen G."/>
            <person name="Guo B."/>
            <person name="Wei J."/>
            <person name="Xu J."/>
            <person name="St-Pierre B."/>
            <person name="Chen S."/>
            <person name="Sun C."/>
        </authorList>
    </citation>
    <scope>NUCLEOTIDE SEQUENCE [LARGE SCALE GENOMIC DNA]</scope>
</reference>
<protein>
    <submittedName>
        <fullName evidence="1">Uncharacterized protein</fullName>
    </submittedName>
</protein>
<name>A0ACC0B255_CATRO</name>
<gene>
    <name evidence="1" type="ORF">M9H77_16577</name>
</gene>
<accession>A0ACC0B255</accession>
<comment type="caution">
    <text evidence="1">The sequence shown here is derived from an EMBL/GenBank/DDBJ whole genome shotgun (WGS) entry which is preliminary data.</text>
</comment>
<keyword evidence="2" id="KW-1185">Reference proteome</keyword>
<sequence length="428" mass="47404">MEEVLAHVHPGPIVPDVLSRHHEHQSGLIWSGDHEACFTDLQCRRFRCNLFQCYSTALRHIAGVAAYLDFCMGSCARQLWGCTTDRGSLSLSTDLGVVAYTCIAASVDYGCSGRPSCSSWRYMFAQAQHIPDACNTRLDLYRIQLRENDHTYWETQHASHVLSYPSDEYIRWYRGITWVYIGNPANRDTRSVGYQPVGVERRMMEVDDMASVVIQEPPSSPSQMAVFAKKVQTIIRMCMVSIGGTLGLCHRPREHVLDWGAHGVKRGARRQPGHGARGVRPPILPFPGRHEHVDSGHVEVERGEGSGGGQPTIDPFDSPDLGIPSFSLGLTPPFKSLPSGSGILQMPPPPDLGFVPFQSPHPKSFGFSGFRTPPPSDTASSSTPHQHISQASSFDEEERTDETDVLQHLGFGDRVGKKTTRFTPSDWP</sequence>
<dbReference type="Proteomes" id="UP001060085">
    <property type="component" value="Linkage Group LG04"/>
</dbReference>
<evidence type="ECO:0000313" key="1">
    <source>
        <dbReference type="EMBL" id="KAI5666724.1"/>
    </source>
</evidence>
<proteinExistence type="predicted"/>
<organism evidence="1 2">
    <name type="scientific">Catharanthus roseus</name>
    <name type="common">Madagascar periwinkle</name>
    <name type="synonym">Vinca rosea</name>
    <dbReference type="NCBI Taxonomy" id="4058"/>
    <lineage>
        <taxon>Eukaryota</taxon>
        <taxon>Viridiplantae</taxon>
        <taxon>Streptophyta</taxon>
        <taxon>Embryophyta</taxon>
        <taxon>Tracheophyta</taxon>
        <taxon>Spermatophyta</taxon>
        <taxon>Magnoliopsida</taxon>
        <taxon>eudicotyledons</taxon>
        <taxon>Gunneridae</taxon>
        <taxon>Pentapetalae</taxon>
        <taxon>asterids</taxon>
        <taxon>lamiids</taxon>
        <taxon>Gentianales</taxon>
        <taxon>Apocynaceae</taxon>
        <taxon>Rauvolfioideae</taxon>
        <taxon>Vinceae</taxon>
        <taxon>Catharanthinae</taxon>
        <taxon>Catharanthus</taxon>
    </lineage>
</organism>